<dbReference type="EMBL" id="JANIBJ010000004">
    <property type="protein sequence ID" value="MCQ8103100.1"/>
    <property type="molecule type" value="Genomic_DNA"/>
</dbReference>
<name>A0ABT1TCB9_9GAMM</name>
<evidence type="ECO:0000259" key="1">
    <source>
        <dbReference type="Pfam" id="PF00534"/>
    </source>
</evidence>
<dbReference type="Pfam" id="PF00534">
    <property type="entry name" value="Glycos_transf_1"/>
    <property type="match status" value="1"/>
</dbReference>
<evidence type="ECO:0000313" key="3">
    <source>
        <dbReference type="EMBL" id="MCQ8103100.1"/>
    </source>
</evidence>
<keyword evidence="4" id="KW-1185">Reference proteome</keyword>
<gene>
    <name evidence="3" type="ORF">NP590_03180</name>
</gene>
<accession>A0ABT1TCB9</accession>
<proteinExistence type="predicted"/>
<dbReference type="CDD" id="cd03801">
    <property type="entry name" value="GT4_PimA-like"/>
    <property type="match status" value="1"/>
</dbReference>
<organism evidence="3 4">
    <name type="scientific">Methylomonas subterranea</name>
    <dbReference type="NCBI Taxonomy" id="2952225"/>
    <lineage>
        <taxon>Bacteria</taxon>
        <taxon>Pseudomonadati</taxon>
        <taxon>Pseudomonadota</taxon>
        <taxon>Gammaproteobacteria</taxon>
        <taxon>Methylococcales</taxon>
        <taxon>Methylococcaceae</taxon>
        <taxon>Methylomonas</taxon>
    </lineage>
</organism>
<dbReference type="SUPFAM" id="SSF53756">
    <property type="entry name" value="UDP-Glycosyltransferase/glycogen phosphorylase"/>
    <property type="match status" value="1"/>
</dbReference>
<dbReference type="RefSeq" id="WP_256600769.1">
    <property type="nucleotide sequence ID" value="NZ_JANIBJ010000004.1"/>
</dbReference>
<feature type="domain" description="Glycosyl transferase family 1" evidence="1">
    <location>
        <begin position="207"/>
        <end position="357"/>
    </location>
</feature>
<dbReference type="InterPro" id="IPR001296">
    <property type="entry name" value="Glyco_trans_1"/>
</dbReference>
<sequence length="385" mass="43967">MSQKNKWLFVLPWEISYPGGVNQVVSNLLAEFDKDPEVKGGLLIDCHYKGSDENTGVDRILLSNPFWSPGLIGLVKYIVKIPGIFLKLRTIISGDVVCVNSHYPSLNVINYIFYKRVFLCKWKIVLSFHGLDIKGIETSVGMERRFWLYVFQKVDAIVFCSYFLAQHFLNLVGDKYQDKIIVIHNGINPDLLARESVGYELLPNGLDTRPFILNVATFEYKKGQDLLIKSFSKIRRVHNVKLCLIGREASELDYYKALVRDLGCEDDVIFFENVKHSDVMAFFKKARLFCLPSRFEPFGIVLLESGFLGCPVVATKVGGIPEIITDGYDGYLFESEDVDELTSVLDTVLRNPERAEQSAVCLKEKIIRNFTWHYAAEKYLKILSD</sequence>
<comment type="caution">
    <text evidence="3">The sequence shown here is derived from an EMBL/GenBank/DDBJ whole genome shotgun (WGS) entry which is preliminary data.</text>
</comment>
<dbReference type="PANTHER" id="PTHR12526:SF630">
    <property type="entry name" value="GLYCOSYLTRANSFERASE"/>
    <property type="match status" value="1"/>
</dbReference>
<dbReference type="Gene3D" id="3.40.50.2000">
    <property type="entry name" value="Glycogen Phosphorylase B"/>
    <property type="match status" value="2"/>
</dbReference>
<dbReference type="PANTHER" id="PTHR12526">
    <property type="entry name" value="GLYCOSYLTRANSFERASE"/>
    <property type="match status" value="1"/>
</dbReference>
<dbReference type="InterPro" id="IPR028098">
    <property type="entry name" value="Glyco_trans_4-like_N"/>
</dbReference>
<evidence type="ECO:0000259" key="2">
    <source>
        <dbReference type="Pfam" id="PF13439"/>
    </source>
</evidence>
<protein>
    <submittedName>
        <fullName evidence="3">Glycosyltransferase family 4 protein</fullName>
    </submittedName>
</protein>
<dbReference type="Pfam" id="PF13439">
    <property type="entry name" value="Glyco_transf_4"/>
    <property type="match status" value="1"/>
</dbReference>
<feature type="domain" description="Glycosyltransferase subfamily 4-like N-terminal" evidence="2">
    <location>
        <begin position="19"/>
        <end position="190"/>
    </location>
</feature>
<dbReference type="Proteomes" id="UP001524499">
    <property type="component" value="Unassembled WGS sequence"/>
</dbReference>
<evidence type="ECO:0000313" key="4">
    <source>
        <dbReference type="Proteomes" id="UP001524499"/>
    </source>
</evidence>
<reference evidence="3 4" key="1">
    <citation type="submission" date="2022-07" db="EMBL/GenBank/DDBJ databases">
        <title>Methylomonas rivi sp. nov., Methylomonas rosea sp. nov., Methylomonas aureus sp. nov. and Methylomonas subterranea sp. nov., four novel methanotrophs isolated from a freshwater creek and the deep terrestrial subsurface.</title>
        <authorList>
            <person name="Abin C."/>
            <person name="Sankaranarayanan K."/>
            <person name="Garner C."/>
            <person name="Sindelar R."/>
            <person name="Kotary K."/>
            <person name="Garner R."/>
            <person name="Barclay S."/>
            <person name="Lawson P."/>
            <person name="Krumholz L."/>
        </authorList>
    </citation>
    <scope>NUCLEOTIDE SEQUENCE [LARGE SCALE GENOMIC DNA]</scope>
    <source>
        <strain evidence="3 4">SURF-2</strain>
    </source>
</reference>